<reference evidence="9 10" key="1">
    <citation type="submission" date="2015-07" db="EMBL/GenBank/DDBJ databases">
        <title>Complete genome sequence of Mycobacterium goodii X7B, a facultative thermophilic biodesulfurizing bacterium.</title>
        <authorList>
            <person name="Yu B."/>
            <person name="Li F."/>
            <person name="Xu P."/>
        </authorList>
    </citation>
    <scope>NUCLEOTIDE SEQUENCE [LARGE SCALE GENOMIC DNA]</scope>
    <source>
        <strain evidence="9 10">X7B</strain>
    </source>
</reference>
<dbReference type="InterPro" id="IPR018484">
    <property type="entry name" value="FGGY_N"/>
</dbReference>
<evidence type="ECO:0000256" key="4">
    <source>
        <dbReference type="ARBA" id="ARBA00022777"/>
    </source>
</evidence>
<dbReference type="AlphaFoldDB" id="A0A0K0X0T7"/>
<evidence type="ECO:0000256" key="6">
    <source>
        <dbReference type="ARBA" id="ARBA00023308"/>
    </source>
</evidence>
<dbReference type="RefSeq" id="WP_049743365.1">
    <property type="nucleotide sequence ID" value="NZ_CP012150.1"/>
</dbReference>
<dbReference type="SUPFAM" id="SSF53067">
    <property type="entry name" value="Actin-like ATPase domain"/>
    <property type="match status" value="2"/>
</dbReference>
<dbReference type="GO" id="GO:0008993">
    <property type="term" value="F:rhamnulokinase activity"/>
    <property type="evidence" value="ECO:0007669"/>
    <property type="project" value="InterPro"/>
</dbReference>
<dbReference type="Proteomes" id="UP000062255">
    <property type="component" value="Chromosome"/>
</dbReference>
<dbReference type="GO" id="GO:0019301">
    <property type="term" value="P:rhamnose catabolic process"/>
    <property type="evidence" value="ECO:0007669"/>
    <property type="project" value="InterPro"/>
</dbReference>
<comment type="similarity">
    <text evidence="1">Belongs to the FGGY kinase family.</text>
</comment>
<sequence length="481" mass="52080">MMSAQVAAVDLGATSGRVMVADIDGDRLDMRTVARFANDPVNLWNGAGNELRWNVPTMYGHVIDGLTRAGRDCDNLVGVGVDSWAVDYGLLRDGRLLSSPMHYRDARTERGVELVHDVLDASELYRRNGIQFLPFNTVYQLAAERADGLLDLADTVLLVPDLLTYWLTGQRVAERTNASTTGLLALDGTWDRDLMTRLGLPHTLFPDIVEAGSRRGPLLPTVARQIGFSTEVVSVASHDTASAVAAVPMDPEHAAYISCGTWGLVGVELDGPIATDAAREANFTNEVGADQRIRFLHNVMGLWLLTETIRQYERDGHDVELSELLARAAQAPAPPIVFDTDDPRFLPPGDLPSRISAWYNERDHTPPAGPVQMVRAILESLAAAFASAVCTAAELSGVDVRAVHMVGGGSRNELLCQLTADRIGMPLLAGPVEATALGNVLLTARAQHVVGGDLATLRARVAQWFPVRRYLPRTSRTTAVV</sequence>
<dbReference type="PANTHER" id="PTHR43095">
    <property type="entry name" value="SUGAR KINASE"/>
    <property type="match status" value="1"/>
</dbReference>
<keyword evidence="4 9" id="KW-0418">Kinase</keyword>
<proteinExistence type="inferred from homology"/>
<dbReference type="KEGG" id="mgo:AFA91_02660"/>
<evidence type="ECO:0000256" key="1">
    <source>
        <dbReference type="ARBA" id="ARBA00009156"/>
    </source>
</evidence>
<accession>A0A0K0X0T7</accession>
<dbReference type="GO" id="GO:0005524">
    <property type="term" value="F:ATP binding"/>
    <property type="evidence" value="ECO:0007669"/>
    <property type="project" value="UniProtKB-KW"/>
</dbReference>
<feature type="domain" description="Carbohydrate kinase FGGY C-terminal" evidence="8">
    <location>
        <begin position="255"/>
        <end position="446"/>
    </location>
</feature>
<evidence type="ECO:0000313" key="9">
    <source>
        <dbReference type="EMBL" id="AKS30952.1"/>
    </source>
</evidence>
<organism evidence="9 10">
    <name type="scientific">Mycolicibacterium goodii</name>
    <name type="common">Mycobacterium goodii</name>
    <dbReference type="NCBI Taxonomy" id="134601"/>
    <lineage>
        <taxon>Bacteria</taxon>
        <taxon>Bacillati</taxon>
        <taxon>Actinomycetota</taxon>
        <taxon>Actinomycetes</taxon>
        <taxon>Mycobacteriales</taxon>
        <taxon>Mycobacteriaceae</taxon>
        <taxon>Mycolicibacterium</taxon>
    </lineage>
</organism>
<keyword evidence="3" id="KW-0547">Nucleotide-binding</keyword>
<evidence type="ECO:0000256" key="5">
    <source>
        <dbReference type="ARBA" id="ARBA00022840"/>
    </source>
</evidence>
<gene>
    <name evidence="9" type="ORF">AFA91_02660</name>
</gene>
<dbReference type="EMBL" id="CP012150">
    <property type="protein sequence ID" value="AKS30952.1"/>
    <property type="molecule type" value="Genomic_DNA"/>
</dbReference>
<keyword evidence="2" id="KW-0808">Transferase</keyword>
<protein>
    <submittedName>
        <fullName evidence="9">Carbohydrate kinase</fullName>
    </submittedName>
</protein>
<keyword evidence="5" id="KW-0067">ATP-binding</keyword>
<name>A0A0K0X0T7_MYCGD</name>
<evidence type="ECO:0000256" key="2">
    <source>
        <dbReference type="ARBA" id="ARBA00022679"/>
    </source>
</evidence>
<dbReference type="OrthoDB" id="9761504at2"/>
<evidence type="ECO:0000256" key="3">
    <source>
        <dbReference type="ARBA" id="ARBA00022741"/>
    </source>
</evidence>
<dbReference type="Gene3D" id="3.30.420.40">
    <property type="match status" value="2"/>
</dbReference>
<dbReference type="Pfam" id="PF02782">
    <property type="entry name" value="FGGY_C"/>
    <property type="match status" value="1"/>
</dbReference>
<dbReference type="InterPro" id="IPR050406">
    <property type="entry name" value="FGGY_Carb_Kinase"/>
</dbReference>
<keyword evidence="6" id="KW-0684">Rhamnose metabolism</keyword>
<dbReference type="InterPro" id="IPR018485">
    <property type="entry name" value="FGGY_C"/>
</dbReference>
<dbReference type="InterPro" id="IPR013449">
    <property type="entry name" value="Rhamnulokinase"/>
</dbReference>
<evidence type="ECO:0000259" key="7">
    <source>
        <dbReference type="Pfam" id="PF00370"/>
    </source>
</evidence>
<evidence type="ECO:0000259" key="8">
    <source>
        <dbReference type="Pfam" id="PF02782"/>
    </source>
</evidence>
<dbReference type="CDD" id="cd07771">
    <property type="entry name" value="ASKHA_NBD_FGGY_RhaB-like"/>
    <property type="match status" value="1"/>
</dbReference>
<dbReference type="PATRIC" id="fig|134601.6.peg.551"/>
<dbReference type="InterPro" id="IPR043129">
    <property type="entry name" value="ATPase_NBD"/>
</dbReference>
<dbReference type="STRING" id="134601.AFA91_02660"/>
<dbReference type="Pfam" id="PF00370">
    <property type="entry name" value="FGGY_N"/>
    <property type="match status" value="1"/>
</dbReference>
<feature type="domain" description="Carbohydrate kinase FGGY N-terminal" evidence="7">
    <location>
        <begin position="7"/>
        <end position="244"/>
    </location>
</feature>
<evidence type="ECO:0000313" key="10">
    <source>
        <dbReference type="Proteomes" id="UP000062255"/>
    </source>
</evidence>